<name>A0A1U9NLS1_9BACT</name>
<keyword evidence="5 6" id="KW-0411">Iron-sulfur</keyword>
<dbReference type="NCBIfam" id="TIGR03904">
    <property type="entry name" value="SAM_YgiQ"/>
    <property type="match status" value="1"/>
</dbReference>
<evidence type="ECO:0000256" key="5">
    <source>
        <dbReference type="ARBA" id="ARBA00023014"/>
    </source>
</evidence>
<dbReference type="Pfam" id="PF08497">
    <property type="entry name" value="Radical_SAM_N"/>
    <property type="match status" value="1"/>
</dbReference>
<gene>
    <name evidence="9" type="ORF">STSP2_01600</name>
</gene>
<dbReference type="PANTHER" id="PTHR32331:SF0">
    <property type="entry name" value="UPF0313 PROTEIN YGIQ"/>
    <property type="match status" value="1"/>
</dbReference>
<evidence type="ECO:0000259" key="8">
    <source>
        <dbReference type="PROSITE" id="PS51918"/>
    </source>
</evidence>
<dbReference type="STRING" id="1936003.STSP2_01600"/>
<dbReference type="Pfam" id="PF11842">
    <property type="entry name" value="DUF3362"/>
    <property type="match status" value="1"/>
</dbReference>
<dbReference type="HAMAP" id="MF_01251">
    <property type="entry name" value="UPF0313"/>
    <property type="match status" value="1"/>
</dbReference>
<evidence type="ECO:0000256" key="7">
    <source>
        <dbReference type="SAM" id="MobiDB-lite"/>
    </source>
</evidence>
<dbReference type="InterPro" id="IPR007197">
    <property type="entry name" value="rSAM"/>
</dbReference>
<dbReference type="SMART" id="SM00729">
    <property type="entry name" value="Elp3"/>
    <property type="match status" value="1"/>
</dbReference>
<dbReference type="SFLD" id="SFLDG01069">
    <property type="entry name" value="UPF0313"/>
    <property type="match status" value="1"/>
</dbReference>
<keyword evidence="3 6" id="KW-0479">Metal-binding</keyword>
<dbReference type="InterPro" id="IPR020612">
    <property type="entry name" value="Methylthiotransferase_CS"/>
</dbReference>
<feature type="binding site" evidence="6">
    <location>
        <position position="333"/>
    </location>
    <ligand>
        <name>[4Fe-4S] cluster</name>
        <dbReference type="ChEBI" id="CHEBI:49883"/>
        <note>4Fe-4S-S-AdoMet</note>
    </ligand>
</feature>
<dbReference type="Gene3D" id="3.80.30.20">
    <property type="entry name" value="tm_1862 like domain"/>
    <property type="match status" value="1"/>
</dbReference>
<dbReference type="PANTHER" id="PTHR32331">
    <property type="entry name" value="UPF0313 PROTEIN YGIQ"/>
    <property type="match status" value="1"/>
</dbReference>
<dbReference type="SUPFAM" id="SSF102114">
    <property type="entry name" value="Radical SAM enzymes"/>
    <property type="match status" value="1"/>
</dbReference>
<keyword evidence="2 6" id="KW-0949">S-adenosyl-L-methionine</keyword>
<evidence type="ECO:0000256" key="3">
    <source>
        <dbReference type="ARBA" id="ARBA00022723"/>
    </source>
</evidence>
<dbReference type="Proteomes" id="UP000189674">
    <property type="component" value="Chromosome"/>
</dbReference>
<proteinExistence type="inferred from homology"/>
<dbReference type="AlphaFoldDB" id="A0A1U9NLS1"/>
<keyword evidence="1 6" id="KW-0004">4Fe-4S</keyword>
<dbReference type="EMBL" id="CP019791">
    <property type="protein sequence ID" value="AQT68436.1"/>
    <property type="molecule type" value="Genomic_DNA"/>
</dbReference>
<dbReference type="KEGG" id="alus:STSP2_01600"/>
<evidence type="ECO:0000313" key="10">
    <source>
        <dbReference type="Proteomes" id="UP000189674"/>
    </source>
</evidence>
<comment type="cofactor">
    <cofactor evidence="6">
        <name>[4Fe-4S] cluster</name>
        <dbReference type="ChEBI" id="CHEBI:49883"/>
    </cofactor>
    <text evidence="6">Binds 1 [4Fe-4S] cluster. The cluster is coordinated with 3 cysteines and an exchangeable S-adenosyl-L-methionine.</text>
</comment>
<feature type="binding site" evidence="6">
    <location>
        <position position="336"/>
    </location>
    <ligand>
        <name>[4Fe-4S] cluster</name>
        <dbReference type="ChEBI" id="CHEBI:49883"/>
        <note>4Fe-4S-S-AdoMet</note>
    </ligand>
</feature>
<dbReference type="SFLD" id="SFLDG01082">
    <property type="entry name" value="B12-binding_domain_containing"/>
    <property type="match status" value="1"/>
</dbReference>
<dbReference type="InterPro" id="IPR058240">
    <property type="entry name" value="rSAM_sf"/>
</dbReference>
<keyword evidence="10" id="KW-1185">Reference proteome</keyword>
<organism evidence="9 10">
    <name type="scientific">Anaerohalosphaera lusitana</name>
    <dbReference type="NCBI Taxonomy" id="1936003"/>
    <lineage>
        <taxon>Bacteria</taxon>
        <taxon>Pseudomonadati</taxon>
        <taxon>Planctomycetota</taxon>
        <taxon>Phycisphaerae</taxon>
        <taxon>Sedimentisphaerales</taxon>
        <taxon>Anaerohalosphaeraceae</taxon>
        <taxon>Anaerohalosphaera</taxon>
    </lineage>
</organism>
<evidence type="ECO:0000256" key="6">
    <source>
        <dbReference type="HAMAP-Rule" id="MF_01251"/>
    </source>
</evidence>
<dbReference type="RefSeq" id="WP_169853068.1">
    <property type="nucleotide sequence ID" value="NZ_CP019791.1"/>
</dbReference>
<protein>
    <submittedName>
        <fullName evidence="9">Putative radical SAM protein YgiQ</fullName>
    </submittedName>
</protein>
<dbReference type="GO" id="GO:0003824">
    <property type="term" value="F:catalytic activity"/>
    <property type="evidence" value="ECO:0007669"/>
    <property type="project" value="InterPro"/>
</dbReference>
<dbReference type="PROSITE" id="PS51918">
    <property type="entry name" value="RADICAL_SAM"/>
    <property type="match status" value="1"/>
</dbReference>
<dbReference type="PROSITE" id="PS01278">
    <property type="entry name" value="MTTASE_RADICAL"/>
    <property type="match status" value="1"/>
</dbReference>
<dbReference type="InterPro" id="IPR013704">
    <property type="entry name" value="UPF0313_N"/>
</dbReference>
<feature type="binding site" evidence="6">
    <location>
        <position position="329"/>
    </location>
    <ligand>
        <name>[4Fe-4S] cluster</name>
        <dbReference type="ChEBI" id="CHEBI:49883"/>
        <note>4Fe-4S-S-AdoMet</note>
    </ligand>
</feature>
<feature type="compositionally biased region" description="Basic residues" evidence="7">
    <location>
        <begin position="630"/>
        <end position="643"/>
    </location>
</feature>
<comment type="similarity">
    <text evidence="6">Belongs to the UPF0313 family.</text>
</comment>
<reference evidence="10" key="1">
    <citation type="submission" date="2017-02" db="EMBL/GenBank/DDBJ databases">
        <title>Comparative genomics and description of representatives of a novel lineage of planctomycetes thriving in anoxic sediments.</title>
        <authorList>
            <person name="Spring S."/>
            <person name="Bunk B."/>
            <person name="Sproer C."/>
        </authorList>
    </citation>
    <scope>NUCLEOTIDE SEQUENCE [LARGE SCALE GENOMIC DNA]</scope>
    <source>
        <strain evidence="10">ST-NAGAB-D1</strain>
    </source>
</reference>
<sequence>MNRGERVWYDNGMVKNGRKRNNGVEMLPTNREEMRRRGWDECDVILVTGDAYVDHPSFGVALIGRWLEHKGYRVGVIAQPDWRGAEDFQVLGRPRLFWGITSGCIDSRLNDYASMGGKRREDVYSPGGKTGLRPKRGLLTYAARAREAHKGVPIVIGGLEASLRRLVHYDYVEDKIKRSVLIDAKADILVHGMGERQILEIARRLDAGETVDDLTDIAGTAYRVVRDVKVPEDAVRLPGREEQEADRSLFMKAQQMYQRQAYPGGKCVVQDQGPETVVVNPPAEPLTTEEMDELYSLAYSRRYHDKYEAAGGVPALEPVQFSITTHRGCFGGCSFCSIYFHQGKEIASRSVESVIAEAESFLGHPDFRGTIQDMGGPSANMYGMRCAKAGRCSRQSCVMPSRCKNLRLDYGPLIELMKRVKDWQRRQKRKVNVFVASGVRHDLAVESREYMELLAGEFTGGQLKVAPEHYDKDVLRRMGKPGFEAFERFEKMFYEASEKAGKKQFLVPYFIASHPGCGPREQLELTEYLVGRNWRPRQVQDFVPVPLALSTAMYVSGQDEKGRRIFVAKGKRDKQLQLAMLQYYQRRNWRVLANYLRSKKRGDLLAKIEGVQVEMDKRSRGRRGGGGAAGRRRSSRKGGGRRR</sequence>
<dbReference type="GO" id="GO:0005506">
    <property type="term" value="F:iron ion binding"/>
    <property type="evidence" value="ECO:0007669"/>
    <property type="project" value="UniProtKB-UniRule"/>
</dbReference>
<dbReference type="SFLD" id="SFLDS00029">
    <property type="entry name" value="Radical_SAM"/>
    <property type="match status" value="1"/>
</dbReference>
<evidence type="ECO:0000256" key="1">
    <source>
        <dbReference type="ARBA" id="ARBA00022485"/>
    </source>
</evidence>
<dbReference type="InterPro" id="IPR022946">
    <property type="entry name" value="UPF0313"/>
</dbReference>
<keyword evidence="4 6" id="KW-0408">Iron</keyword>
<dbReference type="InterPro" id="IPR023404">
    <property type="entry name" value="rSAM_horseshoe"/>
</dbReference>
<feature type="domain" description="Radical SAM core" evidence="8">
    <location>
        <begin position="315"/>
        <end position="574"/>
    </location>
</feature>
<evidence type="ECO:0000256" key="4">
    <source>
        <dbReference type="ARBA" id="ARBA00023004"/>
    </source>
</evidence>
<dbReference type="InterPro" id="IPR024560">
    <property type="entry name" value="UPF0313_C"/>
</dbReference>
<feature type="region of interest" description="Disordered" evidence="7">
    <location>
        <begin position="615"/>
        <end position="643"/>
    </location>
</feature>
<accession>A0A1U9NLS1</accession>
<dbReference type="GO" id="GO:0051539">
    <property type="term" value="F:4 iron, 4 sulfur cluster binding"/>
    <property type="evidence" value="ECO:0007669"/>
    <property type="project" value="UniProtKB-KW"/>
</dbReference>
<evidence type="ECO:0000313" key="9">
    <source>
        <dbReference type="EMBL" id="AQT68436.1"/>
    </source>
</evidence>
<evidence type="ECO:0000256" key="2">
    <source>
        <dbReference type="ARBA" id="ARBA00022691"/>
    </source>
</evidence>
<dbReference type="InterPro" id="IPR006638">
    <property type="entry name" value="Elp3/MiaA/NifB-like_rSAM"/>
</dbReference>